<proteinExistence type="predicted"/>
<dbReference type="SUPFAM" id="SSF52540">
    <property type="entry name" value="P-loop containing nucleoside triphosphate hydrolases"/>
    <property type="match status" value="1"/>
</dbReference>
<dbReference type="EMBL" id="JBHSMH010000094">
    <property type="protein sequence ID" value="MFC5471256.1"/>
    <property type="molecule type" value="Genomic_DNA"/>
</dbReference>
<accession>A0ABW0M358</accession>
<sequence length="186" mass="21770">MIIMINGAFGAGKTSAANMLQPLIPNSMIYDPEEIGFMIRKIVLEDIRLEEERTDDFQDIELWRILTVRAAQEIKQKYNKNLIVPMTIYKSENFDYIYNGFKKLDEDTFHFCLIASEETIHKRLECRGDTYGGWTYQQTMKCINAFREIKFQEHIITDQIGTKEIIEIILNKINKDNKNSVGKSMK</sequence>
<organism evidence="1 2">
    <name type="scientific">Cohnella suwonensis</name>
    <dbReference type="NCBI Taxonomy" id="696072"/>
    <lineage>
        <taxon>Bacteria</taxon>
        <taxon>Bacillati</taxon>
        <taxon>Bacillota</taxon>
        <taxon>Bacilli</taxon>
        <taxon>Bacillales</taxon>
        <taxon>Paenibacillaceae</taxon>
        <taxon>Cohnella</taxon>
    </lineage>
</organism>
<gene>
    <name evidence="1" type="ORF">ACFPPD_21435</name>
</gene>
<dbReference type="Pfam" id="PF13238">
    <property type="entry name" value="AAA_18"/>
    <property type="match status" value="1"/>
</dbReference>
<dbReference type="Proteomes" id="UP001596105">
    <property type="component" value="Unassembled WGS sequence"/>
</dbReference>
<keyword evidence="2" id="KW-1185">Reference proteome</keyword>
<comment type="caution">
    <text evidence="1">The sequence shown here is derived from an EMBL/GenBank/DDBJ whole genome shotgun (WGS) entry which is preliminary data.</text>
</comment>
<evidence type="ECO:0000313" key="1">
    <source>
        <dbReference type="EMBL" id="MFC5471256.1"/>
    </source>
</evidence>
<dbReference type="InterPro" id="IPR027417">
    <property type="entry name" value="P-loop_NTPase"/>
</dbReference>
<evidence type="ECO:0000313" key="2">
    <source>
        <dbReference type="Proteomes" id="UP001596105"/>
    </source>
</evidence>
<dbReference type="RefSeq" id="WP_209752027.1">
    <property type="nucleotide sequence ID" value="NZ_JBHSMH010000094.1"/>
</dbReference>
<dbReference type="Gene3D" id="3.40.50.300">
    <property type="entry name" value="P-loop containing nucleotide triphosphate hydrolases"/>
    <property type="match status" value="1"/>
</dbReference>
<name>A0ABW0M358_9BACL</name>
<protein>
    <submittedName>
        <fullName evidence="1">AAA family ATPase</fullName>
    </submittedName>
</protein>
<reference evidence="2" key="1">
    <citation type="journal article" date="2019" name="Int. J. Syst. Evol. Microbiol.">
        <title>The Global Catalogue of Microorganisms (GCM) 10K type strain sequencing project: providing services to taxonomists for standard genome sequencing and annotation.</title>
        <authorList>
            <consortium name="The Broad Institute Genomics Platform"/>
            <consortium name="The Broad Institute Genome Sequencing Center for Infectious Disease"/>
            <person name="Wu L."/>
            <person name="Ma J."/>
        </authorList>
    </citation>
    <scope>NUCLEOTIDE SEQUENCE [LARGE SCALE GENOMIC DNA]</scope>
    <source>
        <strain evidence="2">CCUG 57113</strain>
    </source>
</reference>